<dbReference type="STRING" id="1344003.SAMN05445060_4053"/>
<gene>
    <name evidence="1" type="ORF">SAMN05445060_4053</name>
</gene>
<sequence length="127" mass="13617">MATNEQHRQVQVAQELSDHARTLAHSTRDVPSPSDSYRLLGELNDTITALEQVCRQLARWHAGVIDGIHYDGQYALGGDATGTITAAGEIHNAAAALHTASDALSAAHAANGVVRWFDTAAQRPTHR</sequence>
<keyword evidence="2" id="KW-1185">Reference proteome</keyword>
<proteinExistence type="predicted"/>
<dbReference type="EMBL" id="FTNT01000016">
    <property type="protein sequence ID" value="SIS23104.1"/>
    <property type="molecule type" value="Genomic_DNA"/>
</dbReference>
<dbReference type="OrthoDB" id="5119182at2"/>
<protein>
    <recommendedName>
        <fullName evidence="3">Excreted virulence factor EspC, type VII ESX diderm</fullName>
    </recommendedName>
</protein>
<dbReference type="RefSeq" id="WP_076482844.1">
    <property type="nucleotide sequence ID" value="NZ_FTNT01000016.1"/>
</dbReference>
<evidence type="ECO:0000313" key="2">
    <source>
        <dbReference type="Proteomes" id="UP000186218"/>
    </source>
</evidence>
<dbReference type="AlphaFoldDB" id="A0A1N7HDZ8"/>
<dbReference type="Proteomes" id="UP000186218">
    <property type="component" value="Unassembled WGS sequence"/>
</dbReference>
<evidence type="ECO:0008006" key="3">
    <source>
        <dbReference type="Google" id="ProtNLM"/>
    </source>
</evidence>
<reference evidence="1 2" key="1">
    <citation type="submission" date="2017-01" db="EMBL/GenBank/DDBJ databases">
        <authorList>
            <person name="Mah S.A."/>
            <person name="Swanson W.J."/>
            <person name="Moy G.W."/>
            <person name="Vacquier V.D."/>
        </authorList>
    </citation>
    <scope>NUCLEOTIDE SEQUENCE [LARGE SCALE GENOMIC DNA]</scope>
    <source>
        <strain evidence="1 2">CPCC 203464</strain>
    </source>
</reference>
<name>A0A1N7HDZ8_9NOCA</name>
<evidence type="ECO:0000313" key="1">
    <source>
        <dbReference type="EMBL" id="SIS23104.1"/>
    </source>
</evidence>
<accession>A0A1N7HDZ8</accession>
<organism evidence="1 2">
    <name type="scientific">Williamsia sterculiae</name>
    <dbReference type="NCBI Taxonomy" id="1344003"/>
    <lineage>
        <taxon>Bacteria</taxon>
        <taxon>Bacillati</taxon>
        <taxon>Actinomycetota</taxon>
        <taxon>Actinomycetes</taxon>
        <taxon>Mycobacteriales</taxon>
        <taxon>Nocardiaceae</taxon>
        <taxon>Williamsia</taxon>
    </lineage>
</organism>